<dbReference type="InterPro" id="IPR050601">
    <property type="entry name" value="CPA3_antiporter_subunitC"/>
</dbReference>
<keyword evidence="4 7" id="KW-0812">Transmembrane</keyword>
<dbReference type="Gene3D" id="1.10.287.3510">
    <property type="match status" value="1"/>
</dbReference>
<protein>
    <submittedName>
        <fullName evidence="8">Cation:proton antiporter</fullName>
    </submittedName>
</protein>
<accession>A0A3Q8XMD4</accession>
<name>A0A3Q8XMD4_9HYPH</name>
<dbReference type="GO" id="GO:0005886">
    <property type="term" value="C:plasma membrane"/>
    <property type="evidence" value="ECO:0007669"/>
    <property type="project" value="UniProtKB-SubCell"/>
</dbReference>
<dbReference type="KEGG" id="abaw:D5400_06260"/>
<dbReference type="EMBL" id="CP032509">
    <property type="protein sequence ID" value="AZN70930.1"/>
    <property type="molecule type" value="Genomic_DNA"/>
</dbReference>
<feature type="transmembrane region" description="Helical" evidence="7">
    <location>
        <begin position="6"/>
        <end position="21"/>
    </location>
</feature>
<dbReference type="PANTHER" id="PTHR34583">
    <property type="entry name" value="ANTIPORTER SUBUNIT MNHC2-RELATED"/>
    <property type="match status" value="1"/>
</dbReference>
<gene>
    <name evidence="8" type="ORF">D5400_06260</name>
</gene>
<evidence type="ECO:0000313" key="8">
    <source>
        <dbReference type="EMBL" id="AZN70930.1"/>
    </source>
</evidence>
<dbReference type="InterPro" id="IPR039428">
    <property type="entry name" value="NUOK/Mnh_C1-like"/>
</dbReference>
<keyword evidence="9" id="KW-1185">Reference proteome</keyword>
<dbReference type="AlphaFoldDB" id="A0A3Q8XMD4"/>
<comment type="subcellular location">
    <subcellularLocation>
        <location evidence="1">Cell membrane</location>
        <topology evidence="1">Multi-pass membrane protein</topology>
    </subcellularLocation>
</comment>
<dbReference type="PANTHER" id="PTHR34583:SF2">
    <property type="entry name" value="ANTIPORTER SUBUNIT MNHC2-RELATED"/>
    <property type="match status" value="1"/>
</dbReference>
<dbReference type="OrthoDB" id="9799219at2"/>
<dbReference type="Proteomes" id="UP000268192">
    <property type="component" value="Chromosome"/>
</dbReference>
<feature type="transmembrane region" description="Helical" evidence="7">
    <location>
        <begin position="28"/>
        <end position="52"/>
    </location>
</feature>
<proteinExistence type="inferred from homology"/>
<evidence type="ECO:0000256" key="7">
    <source>
        <dbReference type="SAM" id="Phobius"/>
    </source>
</evidence>
<evidence type="ECO:0000313" key="9">
    <source>
        <dbReference type="Proteomes" id="UP000268192"/>
    </source>
</evidence>
<sequence>MSLIYAFAVAAQMGAGVYLLLSRHVMRILFGVVLLSTAANLLIFVSGGLQFTAPPVIPQGQQMLGEGAANPLPQALILTAIVIGFALVAFAAALVLKAYQSLGSVFTDEQNDAEELGSPFAKKAADNV</sequence>
<evidence type="ECO:0000256" key="2">
    <source>
        <dbReference type="ARBA" id="ARBA00010388"/>
    </source>
</evidence>
<reference evidence="8 9" key="1">
    <citation type="submission" date="2018-09" db="EMBL/GenBank/DDBJ databases">
        <title>Marinorhizobium profundi gen. nov., sp. nov., isolated from a deep-sea sediment sample from the New Britain Trench and proposal of Marinorhizobiaceae fam. nov. in the order Rhizobiales of the class Alphaproteobacteria.</title>
        <authorList>
            <person name="Cao J."/>
        </authorList>
    </citation>
    <scope>NUCLEOTIDE SEQUENCE [LARGE SCALE GENOMIC DNA]</scope>
    <source>
        <strain evidence="8 9">WS11</strain>
    </source>
</reference>
<evidence type="ECO:0000256" key="5">
    <source>
        <dbReference type="ARBA" id="ARBA00022989"/>
    </source>
</evidence>
<comment type="similarity">
    <text evidence="2">Belongs to the CPA3 antiporters (TC 2.A.63) subunit C family.</text>
</comment>
<keyword evidence="6 7" id="KW-0472">Membrane</keyword>
<dbReference type="RefSeq" id="WP_126008687.1">
    <property type="nucleotide sequence ID" value="NZ_CP032509.1"/>
</dbReference>
<keyword evidence="3" id="KW-1003">Cell membrane</keyword>
<keyword evidence="5 7" id="KW-1133">Transmembrane helix</keyword>
<evidence type="ECO:0000256" key="3">
    <source>
        <dbReference type="ARBA" id="ARBA00022475"/>
    </source>
</evidence>
<evidence type="ECO:0000256" key="1">
    <source>
        <dbReference type="ARBA" id="ARBA00004651"/>
    </source>
</evidence>
<evidence type="ECO:0000256" key="4">
    <source>
        <dbReference type="ARBA" id="ARBA00022692"/>
    </source>
</evidence>
<feature type="transmembrane region" description="Helical" evidence="7">
    <location>
        <begin position="72"/>
        <end position="96"/>
    </location>
</feature>
<dbReference type="Pfam" id="PF00420">
    <property type="entry name" value="Oxidored_q2"/>
    <property type="match status" value="1"/>
</dbReference>
<evidence type="ECO:0000256" key="6">
    <source>
        <dbReference type="ARBA" id="ARBA00023136"/>
    </source>
</evidence>
<organism evidence="8 9">
    <name type="scientific">Georhizobium profundi</name>
    <dbReference type="NCBI Taxonomy" id="2341112"/>
    <lineage>
        <taxon>Bacteria</taxon>
        <taxon>Pseudomonadati</taxon>
        <taxon>Pseudomonadota</taxon>
        <taxon>Alphaproteobacteria</taxon>
        <taxon>Hyphomicrobiales</taxon>
        <taxon>Rhizobiaceae</taxon>
        <taxon>Georhizobium</taxon>
    </lineage>
</organism>